<keyword evidence="4" id="KW-0131">Cell cycle</keyword>
<dbReference type="SMART" id="SM00382">
    <property type="entry name" value="AAA"/>
    <property type="match status" value="1"/>
</dbReference>
<keyword evidence="5" id="KW-1185">Reference proteome</keyword>
<dbReference type="GO" id="GO:0005524">
    <property type="term" value="F:ATP binding"/>
    <property type="evidence" value="ECO:0007669"/>
    <property type="project" value="UniProtKB-KW"/>
</dbReference>
<comment type="caution">
    <text evidence="4">The sequence shown here is derived from an EMBL/GenBank/DDBJ whole genome shotgun (WGS) entry which is preliminary data.</text>
</comment>
<dbReference type="PANTHER" id="PTHR23077:SF171">
    <property type="entry name" value="NUCLEAR VALOSIN-CONTAINING PROTEIN-LIKE"/>
    <property type="match status" value="1"/>
</dbReference>
<dbReference type="InterPro" id="IPR003593">
    <property type="entry name" value="AAA+_ATPase"/>
</dbReference>
<evidence type="ECO:0000313" key="4">
    <source>
        <dbReference type="EMBL" id="RMZ96816.1"/>
    </source>
</evidence>
<dbReference type="OrthoDB" id="10018969at2759"/>
<dbReference type="GO" id="GO:0051301">
    <property type="term" value="P:cell division"/>
    <property type="evidence" value="ECO:0007669"/>
    <property type="project" value="UniProtKB-KW"/>
</dbReference>
<dbReference type="SUPFAM" id="SSF52540">
    <property type="entry name" value="P-loop containing nucleoside triphosphate hydrolases"/>
    <property type="match status" value="1"/>
</dbReference>
<keyword evidence="2" id="KW-0067">ATP-binding</keyword>
<evidence type="ECO:0000256" key="1">
    <source>
        <dbReference type="ARBA" id="ARBA00022741"/>
    </source>
</evidence>
<dbReference type="AlphaFoldDB" id="A0A3M7PCI3"/>
<dbReference type="Proteomes" id="UP000276133">
    <property type="component" value="Unassembled WGS sequence"/>
</dbReference>
<evidence type="ECO:0000259" key="3">
    <source>
        <dbReference type="SMART" id="SM00382"/>
    </source>
</evidence>
<protein>
    <submittedName>
        <fullName evidence="4">Cell division control 48</fullName>
    </submittedName>
</protein>
<dbReference type="InterPro" id="IPR027417">
    <property type="entry name" value="P-loop_NTPase"/>
</dbReference>
<organism evidence="4 5">
    <name type="scientific">Brachionus plicatilis</name>
    <name type="common">Marine rotifer</name>
    <name type="synonym">Brachionus muelleri</name>
    <dbReference type="NCBI Taxonomy" id="10195"/>
    <lineage>
        <taxon>Eukaryota</taxon>
        <taxon>Metazoa</taxon>
        <taxon>Spiralia</taxon>
        <taxon>Gnathifera</taxon>
        <taxon>Rotifera</taxon>
        <taxon>Eurotatoria</taxon>
        <taxon>Monogononta</taxon>
        <taxon>Pseudotrocha</taxon>
        <taxon>Ploima</taxon>
        <taxon>Brachionidae</taxon>
        <taxon>Brachionus</taxon>
    </lineage>
</organism>
<dbReference type="EMBL" id="REGN01011883">
    <property type="protein sequence ID" value="RMZ96816.1"/>
    <property type="molecule type" value="Genomic_DNA"/>
</dbReference>
<name>A0A3M7PCI3_BRAPC</name>
<dbReference type="Gene3D" id="3.40.50.300">
    <property type="entry name" value="P-loop containing nucleotide triphosphate hydrolases"/>
    <property type="match status" value="1"/>
</dbReference>
<dbReference type="InterPro" id="IPR050168">
    <property type="entry name" value="AAA_ATPase_domain"/>
</dbReference>
<dbReference type="Pfam" id="PF00004">
    <property type="entry name" value="AAA"/>
    <property type="match status" value="1"/>
</dbReference>
<reference evidence="4 5" key="1">
    <citation type="journal article" date="2018" name="Sci. Rep.">
        <title>Genomic signatures of local adaptation to the degree of environmental predictability in rotifers.</title>
        <authorList>
            <person name="Franch-Gras L."/>
            <person name="Hahn C."/>
            <person name="Garcia-Roger E.M."/>
            <person name="Carmona M.J."/>
            <person name="Serra M."/>
            <person name="Gomez A."/>
        </authorList>
    </citation>
    <scope>NUCLEOTIDE SEQUENCE [LARGE SCALE GENOMIC DNA]</scope>
    <source>
        <strain evidence="4">HYR1</strain>
    </source>
</reference>
<keyword evidence="4" id="KW-0132">Cell division</keyword>
<evidence type="ECO:0000313" key="5">
    <source>
        <dbReference type="Proteomes" id="UP000276133"/>
    </source>
</evidence>
<dbReference type="STRING" id="10195.A0A3M7PCI3"/>
<keyword evidence="1" id="KW-0547">Nucleotide-binding</keyword>
<accession>A0A3M7PCI3</accession>
<feature type="domain" description="AAA+ ATPase" evidence="3">
    <location>
        <begin position="21"/>
        <end position="160"/>
    </location>
</feature>
<gene>
    <name evidence="4" type="ORF">BpHYR1_016628</name>
</gene>
<dbReference type="InterPro" id="IPR003959">
    <property type="entry name" value="ATPase_AAA_core"/>
</dbReference>
<proteinExistence type="predicted"/>
<dbReference type="GO" id="GO:0016887">
    <property type="term" value="F:ATP hydrolysis activity"/>
    <property type="evidence" value="ECO:0007669"/>
    <property type="project" value="InterPro"/>
</dbReference>
<evidence type="ECO:0000256" key="2">
    <source>
        <dbReference type="ARBA" id="ARBA00022840"/>
    </source>
</evidence>
<sequence>MDEIEELLINFTQPDKPLRKNSYGLLLYGPPGTGKTQLCNVIIKKAGLFDLGIQPLSSSELNRSKVGETEQLLMSIFHRALHVPYLLSCIAIDEIDALVPKRNEKSGEHKVDVLCLLLSLIGGIKHVSNIFMIASTNRLNKIDEAFARRLQDKLYVGRLNAEQRLKIIKKIDDSKVQIEERFRNFFGKEHRVSLFNILTTNFSGAAIVSLRSQLLKFFDLNSTKEILSENEKDNILVKICAKVANDFQIKIGGYSIPNLIKDFNIGKLTQQYKKFFSSQEMYSLSGRVLIDLREEYSSIQFELIDGKLKEISLDNQKIKFACDLVSILLVLALIFKVPYFQLIDSNFILSNSAYEQSTAIEFILEKLNEYEQYKNSMIVFDADTLVGISESMSDSFMSESLSYSIQNSSIWQQIILHSFKSQFAKSNQNNKEDQHKWCIFISSSEFLINQFKKLAKFELSKKEFDFSEKERKCVNCDLTFYQKDNKRNSCSFHPIKLLQRIYKKSDNKEHIFEMTKDQLVAMARNSMSTDIFNQYYYICCMKRLNESDGCKNDCHKDIKLL</sequence>
<dbReference type="PANTHER" id="PTHR23077">
    <property type="entry name" value="AAA-FAMILY ATPASE"/>
    <property type="match status" value="1"/>
</dbReference>